<dbReference type="PROSITE" id="PS50235">
    <property type="entry name" value="USP_3"/>
    <property type="match status" value="1"/>
</dbReference>
<dbReference type="PANTHER" id="PTHR24006">
    <property type="entry name" value="UBIQUITIN CARBOXYL-TERMINAL HYDROLASE"/>
    <property type="match status" value="1"/>
</dbReference>
<dbReference type="InterPro" id="IPR029071">
    <property type="entry name" value="Ubiquitin-like_domsf"/>
</dbReference>
<dbReference type="PANTHER" id="PTHR24006:SF722">
    <property type="entry name" value="UBIQUITIN CARBOXYL-TERMINAL HYDROLASE 48"/>
    <property type="match status" value="1"/>
</dbReference>
<keyword evidence="11" id="KW-1185">Reference proteome</keyword>
<dbReference type="Pfam" id="PF00443">
    <property type="entry name" value="UCH"/>
    <property type="match status" value="1"/>
</dbReference>
<comment type="catalytic activity">
    <reaction evidence="1">
        <text>Thiol-dependent hydrolysis of ester, thioester, amide, peptide and isopeptide bonds formed by the C-terminal Gly of ubiquitin (a 76-residue protein attached to proteins as an intracellular targeting signal).</text>
        <dbReference type="EC" id="3.4.19.12"/>
    </reaction>
</comment>
<evidence type="ECO:0000313" key="11">
    <source>
        <dbReference type="Proteomes" id="UP000321570"/>
    </source>
</evidence>
<keyword evidence="5" id="KW-0833">Ubl conjugation pathway</keyword>
<evidence type="ECO:0000256" key="1">
    <source>
        <dbReference type="ARBA" id="ARBA00000707"/>
    </source>
</evidence>
<dbReference type="EMBL" id="CABIJS010000577">
    <property type="protein sequence ID" value="VUZ53873.1"/>
    <property type="molecule type" value="Genomic_DNA"/>
</dbReference>
<evidence type="ECO:0000256" key="3">
    <source>
        <dbReference type="ARBA" id="ARBA00012759"/>
    </source>
</evidence>
<evidence type="ECO:0000256" key="2">
    <source>
        <dbReference type="ARBA" id="ARBA00009085"/>
    </source>
</evidence>
<dbReference type="GO" id="GO:0004843">
    <property type="term" value="F:cysteine-type deubiquitinase activity"/>
    <property type="evidence" value="ECO:0007669"/>
    <property type="project" value="UniProtKB-EC"/>
</dbReference>
<evidence type="ECO:0000256" key="5">
    <source>
        <dbReference type="ARBA" id="ARBA00022786"/>
    </source>
</evidence>
<organism evidence="10 11">
    <name type="scientific">Hymenolepis diminuta</name>
    <name type="common">Rat tapeworm</name>
    <dbReference type="NCBI Taxonomy" id="6216"/>
    <lineage>
        <taxon>Eukaryota</taxon>
        <taxon>Metazoa</taxon>
        <taxon>Spiralia</taxon>
        <taxon>Lophotrochozoa</taxon>
        <taxon>Platyhelminthes</taxon>
        <taxon>Cestoda</taxon>
        <taxon>Eucestoda</taxon>
        <taxon>Cyclophyllidea</taxon>
        <taxon>Hymenolepididae</taxon>
        <taxon>Hymenolepis</taxon>
    </lineage>
</organism>
<accession>A0A564Z4G1</accession>
<evidence type="ECO:0000256" key="6">
    <source>
        <dbReference type="ARBA" id="ARBA00022801"/>
    </source>
</evidence>
<dbReference type="GO" id="GO:0006508">
    <property type="term" value="P:proteolysis"/>
    <property type="evidence" value="ECO:0007669"/>
    <property type="project" value="UniProtKB-KW"/>
</dbReference>
<dbReference type="AlphaFoldDB" id="A0A564Z4G1"/>
<comment type="similarity">
    <text evidence="2">Belongs to the peptidase C19 family.</text>
</comment>
<dbReference type="GO" id="GO:0005829">
    <property type="term" value="C:cytosol"/>
    <property type="evidence" value="ECO:0007669"/>
    <property type="project" value="TreeGrafter"/>
</dbReference>
<dbReference type="InterPro" id="IPR050164">
    <property type="entry name" value="Peptidase_C19"/>
</dbReference>
<name>A0A564Z4G1_HYMDI</name>
<feature type="region of interest" description="Disordered" evidence="8">
    <location>
        <begin position="385"/>
        <end position="419"/>
    </location>
</feature>
<dbReference type="InterPro" id="IPR028889">
    <property type="entry name" value="USP"/>
</dbReference>
<proteinExistence type="inferred from homology"/>
<dbReference type="InterPro" id="IPR038765">
    <property type="entry name" value="Papain-like_cys_pep_sf"/>
</dbReference>
<dbReference type="GO" id="GO:0016579">
    <property type="term" value="P:protein deubiquitination"/>
    <property type="evidence" value="ECO:0007669"/>
    <property type="project" value="InterPro"/>
</dbReference>
<dbReference type="EC" id="3.4.19.12" evidence="3"/>
<evidence type="ECO:0000259" key="9">
    <source>
        <dbReference type="PROSITE" id="PS50235"/>
    </source>
</evidence>
<gene>
    <name evidence="10" type="ORF">WMSIL1_LOCUS12067</name>
</gene>
<dbReference type="InterPro" id="IPR001394">
    <property type="entry name" value="Peptidase_C19_UCH"/>
</dbReference>
<dbReference type="Gene3D" id="3.90.70.10">
    <property type="entry name" value="Cysteine proteinases"/>
    <property type="match status" value="1"/>
</dbReference>
<evidence type="ECO:0000256" key="4">
    <source>
        <dbReference type="ARBA" id="ARBA00022670"/>
    </source>
</evidence>
<keyword evidence="6" id="KW-0378">Hydrolase</keyword>
<evidence type="ECO:0000256" key="7">
    <source>
        <dbReference type="ARBA" id="ARBA00022807"/>
    </source>
</evidence>
<keyword evidence="7" id="KW-0788">Thiol protease</keyword>
<evidence type="ECO:0000256" key="8">
    <source>
        <dbReference type="SAM" id="MobiDB-lite"/>
    </source>
</evidence>
<feature type="domain" description="USP" evidence="9">
    <location>
        <begin position="81"/>
        <end position="369"/>
    </location>
</feature>
<evidence type="ECO:0000313" key="10">
    <source>
        <dbReference type="EMBL" id="VUZ53873.1"/>
    </source>
</evidence>
<dbReference type="GO" id="GO:0005634">
    <property type="term" value="C:nucleus"/>
    <property type="evidence" value="ECO:0007669"/>
    <property type="project" value="UniProtKB-SubCell"/>
</dbReference>
<dbReference type="SUPFAM" id="SSF54236">
    <property type="entry name" value="Ubiquitin-like"/>
    <property type="match status" value="1"/>
</dbReference>
<reference evidence="10 11" key="1">
    <citation type="submission" date="2019-07" db="EMBL/GenBank/DDBJ databases">
        <authorList>
            <person name="Jastrzebski P J."/>
            <person name="Paukszto L."/>
            <person name="Jastrzebski P J."/>
        </authorList>
    </citation>
    <scope>NUCLEOTIDE SEQUENCE [LARGE SCALE GENOMIC DNA]</scope>
    <source>
        <strain evidence="10 11">WMS-il1</strain>
    </source>
</reference>
<sequence>MNKKLERRFWCLSTLTSPDEVTEFHVNEIYKLGKDACIVDGCRSMCVTNIRCLNGLYKTEKKSVIPVEPSIEAEEDENHYLGLKNLGNTCYLNIFLQLYYHMPEFRRLVYDFDVIDDTSQAIFKDLKLIFGQLQLSTEGPIDPSNIAATLDLVPTVQQDAPEFHSLFLGLLGEYCPKIPDLFLGFDTYDTQCKNCNYLSRSYSKYIELEVMPSEKNLEDALKNMLREEVLEGANQYSCSNCCGKQDGSRRHRIIGTPKYINFHLMRFRMREDMSRDKVTDLFRFPDSLDMSPFVSDGITTNGKGGTNQSLKYVCFCIVLHIGGKATAGHYICLIRCRKGPKTVWKVCNDEHVFTIPEESFNVSMFYTSITDLSSYTSRLQSSVSKTKAKEKDAGGRRSTHGKKSMEGDDGEGEYCGTTTPISDGYHSSTTAYLIIYRRKEEGEEKGDCGAALKTNKTAECEIQVPKDLQQEVEVIDYNKREGKTKEKEITLMRPIWRTRLFGLLRASNALSSSPKRPKLTFDDGFASLKDICIVPTKWLKKWFLSPDALPPQLIYSDEGKILPRAGDTTFQLKPFLCRHNRISPTNSLESIRAISLHQLELAFECTKFSDCPSIVSKGPSYLSPEALDILSPCIQCIRHRVTDNRFTEECEAIAKEMREWKKISGDGTYPLVKSVYDSVRGDDRSIPEDEHPLVYFIGTKSFATWRSLAQSHYSKALETAESISTEFNKDAVCPHGELMRESCRIVNPSIWRRLRLLFNPPFSAVATEISEYPSTSFKETVCLECCDTLSNIKIKAMSEIEKMRSILDASDYMPADRNLCELIQDVGENEDSGAIYLLPVEFIRQWRRFCKATKINNIIAFLPSGFECPNIRCEHNRLKMPWKELISENLAFPLSSREWNLMSHAYPPTEIYPPMRLISTDPQVQASETSELQFDPPNVFFQICESCYEELELDRLQFKNARLYIRLCDNPETAISLDAEEMGSKERASLIDRPRRSIKRRQDICVVVDGSMTLLKLRSMLIEHFSAYPMDQHLLVNGIELTDNQKSLYQLGVRPDMLIFAWLDASAPSIDLDYEFPDGDVPPGGSAAGKEVGFAGTRLTNL</sequence>
<dbReference type="SUPFAM" id="SSF54001">
    <property type="entry name" value="Cysteine proteinases"/>
    <property type="match status" value="1"/>
</dbReference>
<dbReference type="Proteomes" id="UP000321570">
    <property type="component" value="Unassembled WGS sequence"/>
</dbReference>
<keyword evidence="4" id="KW-0645">Protease</keyword>
<protein>
    <recommendedName>
        <fullName evidence="3">ubiquitinyl hydrolase 1</fullName>
        <ecNumber evidence="3">3.4.19.12</ecNumber>
    </recommendedName>
</protein>